<comment type="subcellular location">
    <subcellularLocation>
        <location evidence="1">Membrane</location>
        <topology evidence="1">Multi-pass membrane protein</topology>
    </subcellularLocation>
</comment>
<accession>A0A3B6KQU3</accession>
<evidence type="ECO:0000313" key="10">
    <source>
        <dbReference type="EnsemblPlants" id="TraesCS5A02G485200.1"/>
    </source>
</evidence>
<feature type="transmembrane region" description="Helical" evidence="9">
    <location>
        <begin position="455"/>
        <end position="474"/>
    </location>
</feature>
<reference evidence="10" key="2">
    <citation type="submission" date="2018-10" db="UniProtKB">
        <authorList>
            <consortium name="EnsemblPlants"/>
        </authorList>
    </citation>
    <scope>IDENTIFICATION</scope>
</reference>
<feature type="transmembrane region" description="Helical" evidence="9">
    <location>
        <begin position="486"/>
        <end position="512"/>
    </location>
</feature>
<keyword evidence="4" id="KW-0597">Phosphoprotein</keyword>
<dbReference type="PROSITE" id="PS01022">
    <property type="entry name" value="PTR2_1"/>
    <property type="match status" value="1"/>
</dbReference>
<keyword evidence="7 9" id="KW-0472">Membrane</keyword>
<dbReference type="GO" id="GO:0006857">
    <property type="term" value="P:oligopeptide transport"/>
    <property type="evidence" value="ECO:0007669"/>
    <property type="project" value="InterPro"/>
</dbReference>
<protein>
    <recommendedName>
        <fullName evidence="12">Major facilitator superfamily (MFS) profile domain-containing protein</fullName>
    </recommendedName>
</protein>
<evidence type="ECO:0000256" key="7">
    <source>
        <dbReference type="ARBA" id="ARBA00023136"/>
    </source>
</evidence>
<evidence type="ECO:0000256" key="4">
    <source>
        <dbReference type="ARBA" id="ARBA00022553"/>
    </source>
</evidence>
<dbReference type="Gramene" id="TraesSTA5A03G02752830.1">
    <property type="protein sequence ID" value="TraesSTA5A03G02752830.1"/>
    <property type="gene ID" value="TraesSTA5A03G02752830"/>
</dbReference>
<dbReference type="GeneID" id="123108252"/>
<feature type="transmembrane region" description="Helical" evidence="9">
    <location>
        <begin position="116"/>
        <end position="136"/>
    </location>
</feature>
<feature type="transmembrane region" description="Helical" evidence="9">
    <location>
        <begin position="332"/>
        <end position="353"/>
    </location>
</feature>
<evidence type="ECO:0000256" key="9">
    <source>
        <dbReference type="SAM" id="Phobius"/>
    </source>
</evidence>
<dbReference type="AlphaFoldDB" id="A0A3B6KQU3"/>
<dbReference type="Gramene" id="TraesMAC5A03G02760550.1">
    <property type="protein sequence ID" value="TraesMAC5A03G02760550.1"/>
    <property type="gene ID" value="TraesMAC5A03G02760550"/>
</dbReference>
<evidence type="ECO:0000256" key="2">
    <source>
        <dbReference type="ARBA" id="ARBA00005982"/>
    </source>
</evidence>
<feature type="region of interest" description="Disordered" evidence="8">
    <location>
        <begin position="1"/>
        <end position="20"/>
    </location>
</feature>
<dbReference type="GO" id="GO:0055085">
    <property type="term" value="P:transmembrane transport"/>
    <property type="evidence" value="ECO:0000318"/>
    <property type="project" value="GO_Central"/>
</dbReference>
<evidence type="ECO:0000256" key="5">
    <source>
        <dbReference type="ARBA" id="ARBA00022692"/>
    </source>
</evidence>
<feature type="transmembrane region" description="Helical" evidence="9">
    <location>
        <begin position="373"/>
        <end position="394"/>
    </location>
</feature>
<dbReference type="GO" id="GO:0016020">
    <property type="term" value="C:membrane"/>
    <property type="evidence" value="ECO:0000318"/>
    <property type="project" value="GO_Central"/>
</dbReference>
<dbReference type="GO" id="GO:0022857">
    <property type="term" value="F:transmembrane transporter activity"/>
    <property type="evidence" value="ECO:0000318"/>
    <property type="project" value="GO_Central"/>
</dbReference>
<dbReference type="Gramene" id="TraesLDM5A03G02764910.1">
    <property type="protein sequence ID" value="TraesLDM5A03G02764910.1"/>
    <property type="gene ID" value="TraesLDM5A03G02764910"/>
</dbReference>
<dbReference type="InterPro" id="IPR000109">
    <property type="entry name" value="POT_fam"/>
</dbReference>
<dbReference type="Gramene" id="TraesROB_scaffold_079330_01G000100.1">
    <property type="protein sequence ID" value="TraesROB_scaffold_079330_01G000100.1"/>
    <property type="gene ID" value="TraesROB_scaffold_079330_01G000100"/>
</dbReference>
<dbReference type="Gramene" id="TraesCS5A03G1138700.1">
    <property type="protein sequence ID" value="TraesCS5A03G1138700.1.CDS"/>
    <property type="gene ID" value="TraesCS5A03G1138700"/>
</dbReference>
<dbReference type="RefSeq" id="XP_044386011.1">
    <property type="nucleotide sequence ID" value="XM_044530076.1"/>
</dbReference>
<feature type="transmembrane region" description="Helical" evidence="9">
    <location>
        <begin position="90"/>
        <end position="110"/>
    </location>
</feature>
<keyword evidence="3" id="KW-0813">Transport</keyword>
<feature type="transmembrane region" description="Helical" evidence="9">
    <location>
        <begin position="532"/>
        <end position="551"/>
    </location>
</feature>
<dbReference type="KEGG" id="taes:123108252"/>
<dbReference type="Gramene" id="TraesJAG5A03G02763510.1">
    <property type="protein sequence ID" value="TraesJAG5A03G02763510.1"/>
    <property type="gene ID" value="TraesJAG5A03G02763510"/>
</dbReference>
<dbReference type="Gramene" id="TraesWEE_scaffold_083620_01G000100.1">
    <property type="protein sequence ID" value="TraesWEE_scaffold_083620_01G000100.1"/>
    <property type="gene ID" value="TraesWEE_scaffold_083620_01G000100"/>
</dbReference>
<evidence type="ECO:0008006" key="12">
    <source>
        <dbReference type="Google" id="ProtNLM"/>
    </source>
</evidence>
<dbReference type="InterPro" id="IPR018456">
    <property type="entry name" value="PTR2_symporter_CS"/>
</dbReference>
<evidence type="ECO:0000256" key="8">
    <source>
        <dbReference type="SAM" id="MobiDB-lite"/>
    </source>
</evidence>
<dbReference type="Proteomes" id="UP000019116">
    <property type="component" value="Chromosome 5A"/>
</dbReference>
<dbReference type="Gramene" id="TraesJUL5A03G02780900.1">
    <property type="protein sequence ID" value="TraesJUL5A03G02780900.1"/>
    <property type="gene ID" value="TraesJUL5A03G02780900"/>
</dbReference>
<feature type="transmembrane region" description="Helical" evidence="9">
    <location>
        <begin position="197"/>
        <end position="216"/>
    </location>
</feature>
<dbReference type="OMA" id="CHAFWIA"/>
<dbReference type="InterPro" id="IPR036259">
    <property type="entry name" value="MFS_trans_sf"/>
</dbReference>
<feature type="transmembrane region" description="Helical" evidence="9">
    <location>
        <begin position="222"/>
        <end position="243"/>
    </location>
</feature>
<proteinExistence type="inferred from homology"/>
<dbReference type="Gramene" id="TraesNOR5A03G02786020.1">
    <property type="protein sequence ID" value="TraesNOR5A03G02786020.1"/>
    <property type="gene ID" value="TraesNOR5A03G02786020"/>
</dbReference>
<organism evidence="10">
    <name type="scientific">Triticum aestivum</name>
    <name type="common">Wheat</name>
    <dbReference type="NCBI Taxonomy" id="4565"/>
    <lineage>
        <taxon>Eukaryota</taxon>
        <taxon>Viridiplantae</taxon>
        <taxon>Streptophyta</taxon>
        <taxon>Embryophyta</taxon>
        <taxon>Tracheophyta</taxon>
        <taxon>Spermatophyta</taxon>
        <taxon>Magnoliopsida</taxon>
        <taxon>Liliopsida</taxon>
        <taxon>Poales</taxon>
        <taxon>Poaceae</taxon>
        <taxon>BOP clade</taxon>
        <taxon>Pooideae</taxon>
        <taxon>Triticodae</taxon>
        <taxon>Triticeae</taxon>
        <taxon>Triticinae</taxon>
        <taxon>Triticum</taxon>
    </lineage>
</organism>
<dbReference type="Pfam" id="PF00854">
    <property type="entry name" value="PTR2"/>
    <property type="match status" value="1"/>
</dbReference>
<keyword evidence="6 9" id="KW-1133">Transmembrane helix</keyword>
<evidence type="ECO:0000256" key="3">
    <source>
        <dbReference type="ARBA" id="ARBA00022448"/>
    </source>
</evidence>
<dbReference type="Gramene" id="TraesPARA_EIv1.0_1518450.1">
    <property type="protein sequence ID" value="TraesPARA_EIv1.0_1518450.1.CDS"/>
    <property type="gene ID" value="TraesPARA_EIv1.0_1518450"/>
</dbReference>
<keyword evidence="5 9" id="KW-0812">Transmembrane</keyword>
<dbReference type="Gene3D" id="1.20.1250.20">
    <property type="entry name" value="MFS general substrate transporter like domains"/>
    <property type="match status" value="1"/>
</dbReference>
<dbReference type="SUPFAM" id="SSF103473">
    <property type="entry name" value="MFS general substrate transporter"/>
    <property type="match status" value="1"/>
</dbReference>
<reference evidence="10" key="1">
    <citation type="submission" date="2018-08" db="EMBL/GenBank/DDBJ databases">
        <authorList>
            <person name="Rossello M."/>
        </authorList>
    </citation>
    <scope>NUCLEOTIDE SEQUENCE [LARGE SCALE GENOMIC DNA]</scope>
    <source>
        <strain evidence="10">cv. Chinese Spring</strain>
    </source>
</reference>
<dbReference type="Gramene" id="TraesCS5A02G485200.1">
    <property type="protein sequence ID" value="TraesCS5A02G485200.1"/>
    <property type="gene ID" value="TraesCS5A02G485200"/>
</dbReference>
<dbReference type="FunFam" id="1.20.1250.20:FF:000037">
    <property type="entry name" value="Protein NRT1/ PTR FAMILY 5.2"/>
    <property type="match status" value="1"/>
</dbReference>
<dbReference type="Gramene" id="TraesKAR5A01G0401790.1">
    <property type="protein sequence ID" value="cds.TraesKAR5A01G0401790.1"/>
    <property type="gene ID" value="TraesKAR5A01G0401790"/>
</dbReference>
<dbReference type="Gramene" id="TraesCLE_scaffold_074339_01G000100.1">
    <property type="protein sequence ID" value="TraesCLE_scaffold_074339_01G000100.1"/>
    <property type="gene ID" value="TraesCLE_scaffold_074339_01G000100"/>
</dbReference>
<dbReference type="PANTHER" id="PTHR11654">
    <property type="entry name" value="OLIGOPEPTIDE TRANSPORTER-RELATED"/>
    <property type="match status" value="1"/>
</dbReference>
<evidence type="ECO:0000313" key="11">
    <source>
        <dbReference type="Proteomes" id="UP000019116"/>
    </source>
</evidence>
<dbReference type="Gramene" id="TraesLAC5A03G02716260.1">
    <property type="protein sequence ID" value="TraesLAC5A03G02716260.1"/>
    <property type="gene ID" value="TraesLAC5A03G02716260"/>
</dbReference>
<gene>
    <name evidence="10" type="primary">LOC123108252</name>
</gene>
<feature type="compositionally biased region" description="Gly residues" evidence="8">
    <location>
        <begin position="7"/>
        <end position="16"/>
    </location>
</feature>
<dbReference type="OrthoDB" id="8904098at2759"/>
<dbReference type="EnsemblPlants" id="TraesCS5A02G485200.1">
    <property type="protein sequence ID" value="TraesCS5A02G485200.1"/>
    <property type="gene ID" value="TraesCS5A02G485200"/>
</dbReference>
<sequence length="593" mass="64468">MRKQQGLSGGGHGVGDGDGEWDKCVDDSSVDHRGRPPLRAATGSWKAAMFIILIEFSERLSYFGIATSLMIYLTKVLHQDMKVAAVNSQYWMSVTTLMPLLGGFVADAYLGRFRTVLLSTVVYLLGLVLLAVAQLAPGLRPGGVSVPRVHETLFFVGIYLVSVGTGGHKPALESFGADQFDDGHAGERLQKMSYFNWWNCALCSGVLLGVTVVVYIQERIGWGAATVLLAAVMGCSLVVYLAGWRTYRYRVPQGSPLTPLLRVVVAAVMKRRLQLPADAGELYEEDDGKKRLLSHTDQLRFLDKAAIFEHGGEVWRGAWRLATVTQVEETKLVVSMVPIWVATLPFGMAAAQVSTFFIKQGMAMDRHLGPHFVLPPASIFALAAIAMIATVALFDKVLEPCLRRATGAERGISVLRRIGVGMAFAVVAMAVAAVVERRRLDSKVTMSVFWLVPQFALMGVGDGFALVGLQEYFYDQMPETMRSLGIGLYLSVIGAGSFLSSQLIAAASRVSSHGGRRDGWFGKDLSRSRLDLFYWLLAGISAANLGFYVLVATRYSYKQQTAKAGRVGVEKDVAGVNSPYNHKCVAQGSAFGV</sequence>
<evidence type="ECO:0000256" key="6">
    <source>
        <dbReference type="ARBA" id="ARBA00022989"/>
    </source>
</evidence>
<name>A0A3B6KQU3_WHEAT</name>
<comment type="similarity">
    <text evidence="2">Belongs to the major facilitator superfamily. Proton-dependent oligopeptide transporter (POT/PTR) (TC 2.A.17) family.</text>
</comment>
<dbReference type="Gramene" id="TraesCAD_scaffold_085133_01G000200.1">
    <property type="protein sequence ID" value="TraesCAD_scaffold_085133_01G000200.1"/>
    <property type="gene ID" value="TraesCAD_scaffold_085133_01G000200"/>
</dbReference>
<evidence type="ECO:0000256" key="1">
    <source>
        <dbReference type="ARBA" id="ARBA00004141"/>
    </source>
</evidence>
<dbReference type="SMR" id="A0A3B6KQU3"/>
<feature type="transmembrane region" description="Helical" evidence="9">
    <location>
        <begin position="60"/>
        <end position="78"/>
    </location>
</feature>
<keyword evidence="11" id="KW-1185">Reference proteome</keyword>
<feature type="transmembrane region" description="Helical" evidence="9">
    <location>
        <begin position="414"/>
        <end position="435"/>
    </location>
</feature>